<accession>A0ABS9QLK9</accession>
<organism evidence="2 3">
    <name type="scientific">Mesorhizobium retamae</name>
    <dbReference type="NCBI Taxonomy" id="2912854"/>
    <lineage>
        <taxon>Bacteria</taxon>
        <taxon>Pseudomonadati</taxon>
        <taxon>Pseudomonadota</taxon>
        <taxon>Alphaproteobacteria</taxon>
        <taxon>Hyphomicrobiales</taxon>
        <taxon>Phyllobacteriaceae</taxon>
        <taxon>Mesorhizobium</taxon>
    </lineage>
</organism>
<gene>
    <name evidence="2" type="ORF">L4923_20800</name>
</gene>
<feature type="transmembrane region" description="Helical" evidence="1">
    <location>
        <begin position="70"/>
        <end position="90"/>
    </location>
</feature>
<keyword evidence="1" id="KW-1133">Transmembrane helix</keyword>
<dbReference type="RefSeq" id="WP_239368667.1">
    <property type="nucleotide sequence ID" value="NZ_JAKREW010000025.1"/>
</dbReference>
<feature type="transmembrane region" description="Helical" evidence="1">
    <location>
        <begin position="168"/>
        <end position="188"/>
    </location>
</feature>
<sequence>MDVDTLLNGVIRLSNFMTSRLVVAGVVFYVLSGFLTVGSVSEGFLPNVDLVNNVVENYQRIFDILGVSDFALLLILFVFLTTIHIVYVAFEAIGKYLPPAIVPVSGWLALDDLTLKAFEVLRQARGEEHTEEENQRLYEFKRKLREMDWESKEKYRERLEGTYSTFRIAKTFVLFSVGALIYAGIAGYSGSMNLLLLILGFSILLSLVSGFSIYRTHHVRVTRLYRDVVGEIIEFSRVWVTPEYQEKLIGICASERQLPHVSLEVVVPVYGTLDAFLADVRKLKRRTTKA</sequence>
<keyword evidence="1" id="KW-0472">Membrane</keyword>
<evidence type="ECO:0000313" key="2">
    <source>
        <dbReference type="EMBL" id="MCG7507479.1"/>
    </source>
</evidence>
<feature type="transmembrane region" description="Helical" evidence="1">
    <location>
        <begin position="21"/>
        <end position="40"/>
    </location>
</feature>
<evidence type="ECO:0000256" key="1">
    <source>
        <dbReference type="SAM" id="Phobius"/>
    </source>
</evidence>
<dbReference type="Proteomes" id="UP001201701">
    <property type="component" value="Unassembled WGS sequence"/>
</dbReference>
<feature type="transmembrane region" description="Helical" evidence="1">
    <location>
        <begin position="194"/>
        <end position="214"/>
    </location>
</feature>
<keyword evidence="3" id="KW-1185">Reference proteome</keyword>
<comment type="caution">
    <text evidence="2">The sequence shown here is derived from an EMBL/GenBank/DDBJ whole genome shotgun (WGS) entry which is preliminary data.</text>
</comment>
<protein>
    <submittedName>
        <fullName evidence="2">Uncharacterized protein</fullName>
    </submittedName>
</protein>
<reference evidence="2 3" key="1">
    <citation type="submission" date="2022-02" db="EMBL/GenBank/DDBJ databases">
        <title>Draft genome sequence of Mezorhizobium retamae strain IRAMC:0171 isolated from Retama raetam nodules.</title>
        <authorList>
            <person name="Bengaied R."/>
            <person name="Sbissi I."/>
            <person name="Huber K."/>
            <person name="Ghodbane F."/>
            <person name="Nouioui I."/>
            <person name="Tarhouni M."/>
            <person name="Gtari M."/>
        </authorList>
    </citation>
    <scope>NUCLEOTIDE SEQUENCE [LARGE SCALE GENOMIC DNA]</scope>
    <source>
        <strain evidence="2 3">IRAMC:0171</strain>
    </source>
</reference>
<evidence type="ECO:0000313" key="3">
    <source>
        <dbReference type="Proteomes" id="UP001201701"/>
    </source>
</evidence>
<keyword evidence="1" id="KW-0812">Transmembrane</keyword>
<proteinExistence type="predicted"/>
<name>A0ABS9QLK9_9HYPH</name>
<dbReference type="EMBL" id="JAKREW010000025">
    <property type="protein sequence ID" value="MCG7507479.1"/>
    <property type="molecule type" value="Genomic_DNA"/>
</dbReference>